<dbReference type="InterPro" id="IPR000620">
    <property type="entry name" value="EamA_dom"/>
</dbReference>
<keyword evidence="6 7" id="KW-0472">Membrane</keyword>
<comment type="similarity">
    <text evidence="2">Belongs to the EamA transporter family.</text>
</comment>
<organism evidence="9 10">
    <name type="scientific">Desulfosporosinus fructosivorans</name>
    <dbReference type="NCBI Taxonomy" id="2018669"/>
    <lineage>
        <taxon>Bacteria</taxon>
        <taxon>Bacillati</taxon>
        <taxon>Bacillota</taxon>
        <taxon>Clostridia</taxon>
        <taxon>Eubacteriales</taxon>
        <taxon>Desulfitobacteriaceae</taxon>
        <taxon>Desulfosporosinus</taxon>
    </lineage>
</organism>
<feature type="transmembrane region" description="Helical" evidence="7">
    <location>
        <begin position="38"/>
        <end position="57"/>
    </location>
</feature>
<keyword evidence="3" id="KW-1003">Cell membrane</keyword>
<evidence type="ECO:0000313" key="9">
    <source>
        <dbReference type="EMBL" id="TGE37299.1"/>
    </source>
</evidence>
<keyword evidence="10" id="KW-1185">Reference proteome</keyword>
<dbReference type="InterPro" id="IPR037185">
    <property type="entry name" value="EmrE-like"/>
</dbReference>
<dbReference type="SUPFAM" id="SSF103481">
    <property type="entry name" value="Multidrug resistance efflux transporter EmrE"/>
    <property type="match status" value="1"/>
</dbReference>
<evidence type="ECO:0000256" key="6">
    <source>
        <dbReference type="ARBA" id="ARBA00023136"/>
    </source>
</evidence>
<dbReference type="Gene3D" id="1.10.3730.20">
    <property type="match status" value="1"/>
</dbReference>
<comment type="subcellular location">
    <subcellularLocation>
        <location evidence="1">Cell membrane</location>
        <topology evidence="1">Multi-pass membrane protein</topology>
    </subcellularLocation>
</comment>
<evidence type="ECO:0000259" key="8">
    <source>
        <dbReference type="Pfam" id="PF00892"/>
    </source>
</evidence>
<dbReference type="PANTHER" id="PTHR32322">
    <property type="entry name" value="INNER MEMBRANE TRANSPORTER"/>
    <property type="match status" value="1"/>
</dbReference>
<evidence type="ECO:0000256" key="1">
    <source>
        <dbReference type="ARBA" id="ARBA00004651"/>
    </source>
</evidence>
<reference evidence="9 10" key="1">
    <citation type="submission" date="2019-03" db="EMBL/GenBank/DDBJ databases">
        <title>Draft Genome Sequence of Desulfosporosinus fructosivorans Strain 63.6F, Isolated from Marine Sediment in the Baltic Sea.</title>
        <authorList>
            <person name="Hausmann B."/>
            <person name="Vandieken V."/>
            <person name="Pjevac P."/>
            <person name="Schreck K."/>
            <person name="Herbold C.W."/>
            <person name="Loy A."/>
        </authorList>
    </citation>
    <scope>NUCLEOTIDE SEQUENCE [LARGE SCALE GENOMIC DNA]</scope>
    <source>
        <strain evidence="9 10">63.6F</strain>
    </source>
</reference>
<evidence type="ECO:0000256" key="7">
    <source>
        <dbReference type="SAM" id="Phobius"/>
    </source>
</evidence>
<feature type="transmembrane region" description="Helical" evidence="7">
    <location>
        <begin position="6"/>
        <end position="26"/>
    </location>
</feature>
<feature type="transmembrane region" description="Helical" evidence="7">
    <location>
        <begin position="122"/>
        <end position="138"/>
    </location>
</feature>
<dbReference type="InterPro" id="IPR050638">
    <property type="entry name" value="AA-Vitamin_Transporters"/>
</dbReference>
<evidence type="ECO:0000256" key="4">
    <source>
        <dbReference type="ARBA" id="ARBA00022692"/>
    </source>
</evidence>
<gene>
    <name evidence="9" type="ORF">E4K67_15750</name>
</gene>
<comment type="caution">
    <text evidence="9">The sequence shown here is derived from an EMBL/GenBank/DDBJ whole genome shotgun (WGS) entry which is preliminary data.</text>
</comment>
<evidence type="ECO:0000256" key="2">
    <source>
        <dbReference type="ARBA" id="ARBA00007362"/>
    </source>
</evidence>
<dbReference type="RefSeq" id="WP_135548337.1">
    <property type="nucleotide sequence ID" value="NZ_SPQQ01000005.1"/>
</dbReference>
<feature type="transmembrane region" description="Helical" evidence="7">
    <location>
        <begin position="100"/>
        <end position="116"/>
    </location>
</feature>
<dbReference type="Proteomes" id="UP000298460">
    <property type="component" value="Unassembled WGS sequence"/>
</dbReference>
<evidence type="ECO:0000313" key="10">
    <source>
        <dbReference type="Proteomes" id="UP000298460"/>
    </source>
</evidence>
<accession>A0A4Z0R4A8</accession>
<evidence type="ECO:0000256" key="5">
    <source>
        <dbReference type="ARBA" id="ARBA00022989"/>
    </source>
</evidence>
<dbReference type="GO" id="GO:0005886">
    <property type="term" value="C:plasma membrane"/>
    <property type="evidence" value="ECO:0007669"/>
    <property type="project" value="UniProtKB-SubCell"/>
</dbReference>
<protein>
    <recommendedName>
        <fullName evidence="8">EamA domain-containing protein</fullName>
    </recommendedName>
</protein>
<proteinExistence type="inferred from homology"/>
<feature type="transmembrane region" description="Helical" evidence="7">
    <location>
        <begin position="69"/>
        <end position="88"/>
    </location>
</feature>
<feature type="domain" description="EamA" evidence="8">
    <location>
        <begin position="4"/>
        <end position="138"/>
    </location>
</feature>
<sequence length="140" mass="14747">MSNAYLMAGVAMVFWGIAPIFGKLGLGGTPPLAALTIRSLIISTILLITVTVAGQWGNVVGVTAKNTTYIALEGICAALIGQLAYYYALKFGEVGRVSPIVAAFPLVALFVGIVFLGEQITFYKVIAAFLIVAGIFLLKF</sequence>
<keyword evidence="5 7" id="KW-1133">Transmembrane helix</keyword>
<name>A0A4Z0R4A8_9FIRM</name>
<dbReference type="AlphaFoldDB" id="A0A4Z0R4A8"/>
<dbReference type="EMBL" id="SPQQ01000005">
    <property type="protein sequence ID" value="TGE37299.1"/>
    <property type="molecule type" value="Genomic_DNA"/>
</dbReference>
<dbReference type="Pfam" id="PF00892">
    <property type="entry name" value="EamA"/>
    <property type="match status" value="1"/>
</dbReference>
<dbReference type="PANTHER" id="PTHR32322:SF18">
    <property type="entry name" value="S-ADENOSYLMETHIONINE_S-ADENOSYLHOMOCYSTEINE TRANSPORTER"/>
    <property type="match status" value="1"/>
</dbReference>
<keyword evidence="4 7" id="KW-0812">Transmembrane</keyword>
<evidence type="ECO:0000256" key="3">
    <source>
        <dbReference type="ARBA" id="ARBA00022475"/>
    </source>
</evidence>
<dbReference type="OrthoDB" id="9806718at2"/>